<keyword evidence="4" id="KW-0479">Metal-binding</keyword>
<comment type="caution">
    <text evidence="11">The sequence shown here is derived from an EMBL/GenBank/DDBJ whole genome shotgun (WGS) entry which is preliminary data.</text>
</comment>
<sequence>MHSIFVRLPLLHKVLIGFFSALIIFALFFLPDPQDLDPQQSRLKVGQHYPVPVSLELSALNSSSPASSAVLRWETYKVKNGESAAILFSRVGLSARLLHELVSSDKEVEKQLTRLRPGDRLQFGFDENNDLVQLRRTLSAFETFRITLKDGKYVSEVDKKEVDFQYNYAEATIKSNFWNAGISSGLNGNQIMELAGIFGWDIDFALDIRKNDSFRVLYQEEVVEGEVIGRGKIIAAIFKNQGDTFTAILDQKSGKYYDENGRAMKKAFLRAPLDFRRVSSNFNPRRLHPVTGRVRPHRGTDYAAPVGTPIWAAGDGVVQKSSYNKFNGNYVFIKHSNTYITKYLHLTKRTVRAGQRVKQGQTIGTLGGTGRVTGPHLHYEFLVNGVHKNPRTVNLPQSKSLTGKARQTFMANAKISMDKLERYSKLLAMK</sequence>
<evidence type="ECO:0000256" key="5">
    <source>
        <dbReference type="ARBA" id="ARBA00022801"/>
    </source>
</evidence>
<keyword evidence="6" id="KW-0862">Zinc</keyword>
<protein>
    <submittedName>
        <fullName evidence="11">Peptidase M23</fullName>
    </submittedName>
</protein>
<keyword evidence="8" id="KW-1133">Transmembrane helix</keyword>
<dbReference type="Pfam" id="PF01551">
    <property type="entry name" value="Peptidase_M23"/>
    <property type="match status" value="1"/>
</dbReference>
<dbReference type="InterPro" id="IPR050570">
    <property type="entry name" value="Cell_wall_metabolism_enzyme"/>
</dbReference>
<dbReference type="InterPro" id="IPR011055">
    <property type="entry name" value="Dup_hybrid_motif"/>
</dbReference>
<evidence type="ECO:0000256" key="4">
    <source>
        <dbReference type="ARBA" id="ARBA00022723"/>
    </source>
</evidence>
<evidence type="ECO:0000256" key="7">
    <source>
        <dbReference type="ARBA" id="ARBA00023049"/>
    </source>
</evidence>
<organism evidence="11 12">
    <name type="scientific">Vibrio chemaguriensis</name>
    <dbReference type="NCBI Taxonomy" id="2527672"/>
    <lineage>
        <taxon>Bacteria</taxon>
        <taxon>Pseudomonadati</taxon>
        <taxon>Pseudomonadota</taxon>
        <taxon>Gammaproteobacteria</taxon>
        <taxon>Vibrionales</taxon>
        <taxon>Vibrionaceae</taxon>
        <taxon>Vibrio</taxon>
    </lineage>
</organism>
<evidence type="ECO:0000313" key="11">
    <source>
        <dbReference type="EMBL" id="NKJ66171.1"/>
    </source>
</evidence>
<evidence type="ECO:0000256" key="1">
    <source>
        <dbReference type="ARBA" id="ARBA00001947"/>
    </source>
</evidence>
<evidence type="ECO:0000256" key="3">
    <source>
        <dbReference type="ARBA" id="ARBA00022670"/>
    </source>
</evidence>
<dbReference type="SUPFAM" id="SSF51261">
    <property type="entry name" value="Duplicated hybrid motif"/>
    <property type="match status" value="1"/>
</dbReference>
<evidence type="ECO:0000256" key="8">
    <source>
        <dbReference type="SAM" id="Phobius"/>
    </source>
</evidence>
<dbReference type="PANTHER" id="PTHR21666">
    <property type="entry name" value="PEPTIDASE-RELATED"/>
    <property type="match status" value="1"/>
</dbReference>
<dbReference type="Gene3D" id="3.10.450.350">
    <property type="match status" value="2"/>
</dbReference>
<evidence type="ECO:0000313" key="12">
    <source>
        <dbReference type="Proteomes" id="UP000778757"/>
    </source>
</evidence>
<feature type="transmembrane region" description="Helical" evidence="8">
    <location>
        <begin position="12"/>
        <end position="30"/>
    </location>
</feature>
<dbReference type="Gene3D" id="2.70.70.10">
    <property type="entry name" value="Glucose Permease (Domain IIA)"/>
    <property type="match status" value="1"/>
</dbReference>
<keyword evidence="3" id="KW-0645">Protease</keyword>
<proteinExistence type="predicted"/>
<feature type="domain" description="Csd3-like second N-terminal" evidence="10">
    <location>
        <begin position="165"/>
        <end position="284"/>
    </location>
</feature>
<keyword evidence="7" id="KW-0482">Metalloprotease</keyword>
<comment type="cofactor">
    <cofactor evidence="1">
        <name>Zn(2+)</name>
        <dbReference type="ChEBI" id="CHEBI:29105"/>
    </cofactor>
</comment>
<feature type="domain" description="M23ase beta-sheet core" evidence="9">
    <location>
        <begin position="296"/>
        <end position="390"/>
    </location>
</feature>
<evidence type="ECO:0000256" key="6">
    <source>
        <dbReference type="ARBA" id="ARBA00022833"/>
    </source>
</evidence>
<gene>
    <name evidence="11" type="ORF">EX191_00045</name>
</gene>
<dbReference type="Proteomes" id="UP000778757">
    <property type="component" value="Unassembled WGS sequence"/>
</dbReference>
<keyword evidence="12" id="KW-1185">Reference proteome</keyword>
<comment type="subcellular location">
    <subcellularLocation>
        <location evidence="2">Cell envelope</location>
    </subcellularLocation>
</comment>
<dbReference type="Pfam" id="PF19425">
    <property type="entry name" value="Csd3_N2"/>
    <property type="match status" value="1"/>
</dbReference>
<evidence type="ECO:0000256" key="2">
    <source>
        <dbReference type="ARBA" id="ARBA00004196"/>
    </source>
</evidence>
<dbReference type="InterPro" id="IPR045834">
    <property type="entry name" value="Csd3_N2"/>
</dbReference>
<reference evidence="11 12" key="1">
    <citation type="journal article" date="2019" name="Curr. Microbiol.">
        <title>Vibrio chemaguriensis sp. nov., from Sundarbans, Bay of Bengal.</title>
        <authorList>
            <person name="Ghosh A."/>
            <person name="Bhadury P."/>
        </authorList>
    </citation>
    <scope>NUCLEOTIDE SEQUENCE [LARGE SCALE GENOMIC DNA]</scope>
    <source>
        <strain evidence="11 12">Iso1</strain>
    </source>
</reference>
<dbReference type="PANTHER" id="PTHR21666:SF288">
    <property type="entry name" value="CELL DIVISION PROTEIN YTFB"/>
    <property type="match status" value="1"/>
</dbReference>
<dbReference type="InterPro" id="IPR016047">
    <property type="entry name" value="M23ase_b-sheet_dom"/>
</dbReference>
<dbReference type="RefSeq" id="WP_065645536.1">
    <property type="nucleotide sequence ID" value="NZ_SHOE01000001.1"/>
</dbReference>
<evidence type="ECO:0000259" key="9">
    <source>
        <dbReference type="Pfam" id="PF01551"/>
    </source>
</evidence>
<keyword evidence="8" id="KW-0812">Transmembrane</keyword>
<evidence type="ECO:0000259" key="10">
    <source>
        <dbReference type="Pfam" id="PF19425"/>
    </source>
</evidence>
<keyword evidence="8" id="KW-0472">Membrane</keyword>
<accession>A0ABX1HRX7</accession>
<keyword evidence="5" id="KW-0378">Hydrolase</keyword>
<name>A0ABX1HRX7_9VIBR</name>
<dbReference type="CDD" id="cd12797">
    <property type="entry name" value="M23_peptidase"/>
    <property type="match status" value="1"/>
</dbReference>
<dbReference type="EMBL" id="SHOE01000001">
    <property type="protein sequence ID" value="NKJ66171.1"/>
    <property type="molecule type" value="Genomic_DNA"/>
</dbReference>